<feature type="domain" description="Guanylate cyclase" evidence="6">
    <location>
        <begin position="421"/>
        <end position="495"/>
    </location>
</feature>
<dbReference type="CDD" id="cd07302">
    <property type="entry name" value="CHD"/>
    <property type="match status" value="2"/>
</dbReference>
<keyword evidence="5" id="KW-0472">Membrane</keyword>
<dbReference type="GO" id="GO:0005524">
    <property type="term" value="F:ATP binding"/>
    <property type="evidence" value="ECO:0007669"/>
    <property type="project" value="UniProtKB-KW"/>
</dbReference>
<dbReference type="OrthoDB" id="6605366at2759"/>
<feature type="domain" description="Guanylate cyclase" evidence="6">
    <location>
        <begin position="104"/>
        <end position="240"/>
    </location>
</feature>
<feature type="transmembrane region" description="Helical" evidence="5">
    <location>
        <begin position="1418"/>
        <end position="1440"/>
    </location>
</feature>
<dbReference type="PANTHER" id="PTHR16305">
    <property type="entry name" value="TESTICULAR SOLUBLE ADENYLYL CYCLASE"/>
    <property type="match status" value="1"/>
</dbReference>
<dbReference type="Proteomes" id="UP000494040">
    <property type="component" value="Unassembled WGS sequence"/>
</dbReference>
<dbReference type="InterPro" id="IPR029787">
    <property type="entry name" value="Nucleotide_cyclase"/>
</dbReference>
<dbReference type="PANTHER" id="PTHR16305:SF28">
    <property type="entry name" value="GUANYLATE CYCLASE DOMAIN-CONTAINING PROTEIN"/>
    <property type="match status" value="1"/>
</dbReference>
<dbReference type="Pfam" id="PF00211">
    <property type="entry name" value="Guanylate_cyc"/>
    <property type="match status" value="1"/>
</dbReference>
<dbReference type="EnsemblMetazoa" id="XM_014395907.2">
    <property type="protein sequence ID" value="XP_014251393.1"/>
    <property type="gene ID" value="LOC106667763"/>
</dbReference>
<name>A0A8I6RTV8_CIMLE</name>
<keyword evidence="1" id="KW-0547">Nucleotide-binding</keyword>
<dbReference type="Gene3D" id="3.30.70.1230">
    <property type="entry name" value="Nucleotide cyclase"/>
    <property type="match status" value="2"/>
</dbReference>
<dbReference type="PROSITE" id="PS50125">
    <property type="entry name" value="GUANYLATE_CYCLASE_2"/>
    <property type="match status" value="2"/>
</dbReference>
<dbReference type="InterPro" id="IPR027417">
    <property type="entry name" value="P-loop_NTPase"/>
</dbReference>
<dbReference type="SUPFAM" id="SSF55073">
    <property type="entry name" value="Nucleotide cyclase"/>
    <property type="match status" value="2"/>
</dbReference>
<feature type="region of interest" description="Disordered" evidence="4">
    <location>
        <begin position="1653"/>
        <end position="1672"/>
    </location>
</feature>
<dbReference type="GO" id="GO:0004016">
    <property type="term" value="F:adenylate cyclase activity"/>
    <property type="evidence" value="ECO:0007669"/>
    <property type="project" value="TreeGrafter"/>
</dbReference>
<keyword evidence="5" id="KW-0812">Transmembrane</keyword>
<evidence type="ECO:0000256" key="4">
    <source>
        <dbReference type="SAM" id="MobiDB-lite"/>
    </source>
</evidence>
<dbReference type="GeneID" id="106667763"/>
<keyword evidence="8" id="KW-1185">Reference proteome</keyword>
<reference evidence="7" key="1">
    <citation type="submission" date="2022-01" db="UniProtKB">
        <authorList>
            <consortium name="EnsemblMetazoa"/>
        </authorList>
    </citation>
    <scope>IDENTIFICATION</scope>
</reference>
<evidence type="ECO:0000256" key="5">
    <source>
        <dbReference type="SAM" id="Phobius"/>
    </source>
</evidence>
<dbReference type="InterPro" id="IPR001054">
    <property type="entry name" value="A/G_cyclase"/>
</dbReference>
<dbReference type="SUPFAM" id="SSF52540">
    <property type="entry name" value="P-loop containing nucleoside triphosphate hydrolases"/>
    <property type="match status" value="1"/>
</dbReference>
<evidence type="ECO:0000313" key="7">
    <source>
        <dbReference type="EnsemblMetazoa" id="XP_014251393.1"/>
    </source>
</evidence>
<evidence type="ECO:0000313" key="8">
    <source>
        <dbReference type="Proteomes" id="UP000494040"/>
    </source>
</evidence>
<accession>A0A8I6RTV8</accession>
<keyword evidence="5" id="KW-1133">Transmembrane helix</keyword>
<sequence>MFPNMTYIPFGVRSSFQAVLWRRNCLTKDSILKTGEEGEADDLDLLNWTAHIFSQSIAVDDTWDNMIGRSYLSVKQIGAVGTFLPNELINLIDRKRKYTTFIGALMFADISGFTTLCETYAKYGPEGAFRLTAMLNSYIGAMVDLIYSFGGDLLKFAGDAFLASWHVNLNQFISYKVHEAISCAMHIQYSLGTYLTDVGVMLKVKIAVSAGNFVFSTVGDEINSSYIIFGFPVLEAKKAESIADSGDTIVAPSAWKFVSKRDYACEHLPEGYKKVKRILYDPRVLARKVFDFDSRQLVEINIKNETLRILTEKTDLCSSKMSFEENIRENLFEPSMRNISESLRPFVIAPVMQQIDANSSFEYLTEMRQVTIMFITFKVNTFLESLVVKMTDLAYCTISKIVKSKLGLVNKVCLFDKDIMFLVIFGMKGFKEKDEALRCLRCAYQILTTLNQEELIVNLSIGVTIGTTYCGVVGHPFRKEYTVIGGAVNKAARLMCVFREVISCDHSVVLNSRLPLAYFSRLPPKFLKGIGQVTNIFKYEEVGLDASKIPPLLGRSDILKKFKDILRRKSSYKGIIVMGDPRCGKTRVLSEFVEIADEMGWRSIWVSVHSTLRYGICLLHKLFANMLGRTVKERMASLIKIYMQDENFEYLYVLNDIFDVNFAFPAVVKTPQHVTPLFLFRRTIKLTAVNTVIIVDDAHGLDKDSWVTFIDVINNPKYVIVMSIPSAWDHKNKSVQTALLNEKVIMFYLDNLNISHIPALVCQMMNVEAVPRKLIKVLIKLSKGNPGWVQTFLLSYIEVGIIVIRLSDLSYLSNAVYIIPEKKYITREVTLKDQSEEVLVPVCKIVKVLDENALPATFDDVIMSMFDRLSSFEQLLLKCASILGNNFSRNDLISVMGHPPEQHIASAIKRLYQLHVLGCSSEETEMSIYESRYQSNGSFEGRKEEVLCRCNIQNLDLHDLPAFAYCKRIGFKFRVFCSTIYATIPMNQKIEFHTRALKSIKTRSEKCESCKENMEWVQKDELFDSDMARNLSETDPYGHKQDKDALHIERNLGLIIAEALKKVFMTRYKKKDQKLYAIKFPHIMKCTCFAMFSEGFEQLVHHAHMAELSVLELKYLIAFAVISIKYSKYDKAVQLLKDAEQAHDLCSQILTQEINIVRDKAAAEKKKKGIPKEYMEYSKKQICTLLGLAYLNLGRLNHAILHLSVVKPKAFILPVFLFKLLVINWPEITLTYRQKLKRYMDLMAEVYLAMSKTSLLKNELSRAISLGHTAKTYSKVAESIRLKTSTMSNYFDLLILKGNFDKAIKLIKPTLKSCLNIYKGAHLTELICMGQIYTAVFKIRFSHGDLMQAIAPGLLALKISQCVNAIDAELFILDKLTYCLIMTKNFKKLASILSPKVYTDEEPHSYRYVSKMKMYNKLIILTFMESGVSFAPPAISLFLIKKSINRKHITIDHELSRIYSISIWLWHLRRKEYDQAMAWIVEDFLVDLSHENLLTTLKLIQCQLLWLVYKMDLSDYISPRMKRIIDHLKELFKYIYKKCKKCIPVLLPRYYHLKAYFTIITSTSVKSSKVAVQGLLDKAFRYAILQNNFLEQQWIIHSREVWFSPDTVLQPEFWIYQSEESNIRKDLLDIYEWHSILFSLRLPKRIDEMKRPSRISKLSPSLKGSMSQRNSHRSTIYMEQSPFKND</sequence>
<evidence type="ECO:0000256" key="1">
    <source>
        <dbReference type="ARBA" id="ARBA00022741"/>
    </source>
</evidence>
<organism evidence="7 8">
    <name type="scientific">Cimex lectularius</name>
    <name type="common">Bed bug</name>
    <name type="synonym">Acanthia lectularia</name>
    <dbReference type="NCBI Taxonomy" id="79782"/>
    <lineage>
        <taxon>Eukaryota</taxon>
        <taxon>Metazoa</taxon>
        <taxon>Ecdysozoa</taxon>
        <taxon>Arthropoda</taxon>
        <taxon>Hexapoda</taxon>
        <taxon>Insecta</taxon>
        <taxon>Pterygota</taxon>
        <taxon>Neoptera</taxon>
        <taxon>Paraneoptera</taxon>
        <taxon>Hemiptera</taxon>
        <taxon>Heteroptera</taxon>
        <taxon>Panheteroptera</taxon>
        <taxon>Cimicomorpha</taxon>
        <taxon>Cimicidae</taxon>
        <taxon>Cimex</taxon>
    </lineage>
</organism>
<keyword evidence="2" id="KW-0067">ATP-binding</keyword>
<dbReference type="GO" id="GO:0035556">
    <property type="term" value="P:intracellular signal transduction"/>
    <property type="evidence" value="ECO:0007669"/>
    <property type="project" value="InterPro"/>
</dbReference>
<dbReference type="GO" id="GO:0009190">
    <property type="term" value="P:cyclic nucleotide biosynthetic process"/>
    <property type="evidence" value="ECO:0007669"/>
    <property type="project" value="InterPro"/>
</dbReference>
<dbReference type="GO" id="GO:0005737">
    <property type="term" value="C:cytoplasm"/>
    <property type="evidence" value="ECO:0007669"/>
    <property type="project" value="TreeGrafter"/>
</dbReference>
<keyword evidence="3" id="KW-0456">Lyase</keyword>
<evidence type="ECO:0000256" key="2">
    <source>
        <dbReference type="ARBA" id="ARBA00022840"/>
    </source>
</evidence>
<dbReference type="RefSeq" id="XP_014251393.1">
    <property type="nucleotide sequence ID" value="XM_014395907.2"/>
</dbReference>
<proteinExistence type="predicted"/>
<feature type="compositionally biased region" description="Polar residues" evidence="4">
    <location>
        <begin position="1656"/>
        <end position="1672"/>
    </location>
</feature>
<dbReference type="OMA" id="AMAWIVE"/>
<protein>
    <recommendedName>
        <fullName evidence="6">Guanylate cyclase domain-containing protein</fullName>
    </recommendedName>
</protein>
<dbReference type="KEGG" id="clec:106667763"/>
<evidence type="ECO:0000259" key="6">
    <source>
        <dbReference type="PROSITE" id="PS50125"/>
    </source>
</evidence>
<evidence type="ECO:0000256" key="3">
    <source>
        <dbReference type="ARBA" id="ARBA00023239"/>
    </source>
</evidence>
<dbReference type="FunFam" id="3.30.70.1230:FF:000017">
    <property type="entry name" value="Adenylate cyclase type 10"/>
    <property type="match status" value="1"/>
</dbReference>